<dbReference type="Pfam" id="PF01784">
    <property type="entry name" value="DUF34_NIF3"/>
    <property type="match status" value="1"/>
</dbReference>
<sequence>MFITGDTSHQIYSLAEERGVNLIFAGHYFTETFGLLKLMEYLKNQRGLEVDFILQDTNL</sequence>
<name>W6TMI8_9SPIR</name>
<dbReference type="EMBL" id="AZIT01000001">
    <property type="protein sequence ID" value="ETZ18594.1"/>
    <property type="molecule type" value="Genomic_DNA"/>
</dbReference>
<reference evidence="3 4" key="1">
    <citation type="submission" date="2013-12" db="EMBL/GenBank/DDBJ databases">
        <title>Comparative genomics of relapsing fever spirochetes.</title>
        <authorList>
            <person name="Schwan T.G."/>
            <person name="Raffel S.J."/>
            <person name="Porcella S.F."/>
        </authorList>
    </citation>
    <scope>NUCLEOTIDE SEQUENCE [LARGE SCALE GENOMIC DNA]</scope>
    <source>
        <strain evidence="3 4">CR2A</strain>
    </source>
</reference>
<gene>
    <name evidence="3" type="ORF">BDCR2A_00567</name>
</gene>
<dbReference type="InterPro" id="IPR036069">
    <property type="entry name" value="DUF34/NIF3_sf"/>
</dbReference>
<keyword evidence="2" id="KW-0479">Metal-binding</keyword>
<accession>W6TMI8</accession>
<dbReference type="InterPro" id="IPR002678">
    <property type="entry name" value="DUF34/NIF3"/>
</dbReference>
<proteinExistence type="inferred from homology"/>
<comment type="similarity">
    <text evidence="1">Belongs to the GTP cyclohydrolase I type 2/NIF3 family.</text>
</comment>
<feature type="binding site" evidence="2">
    <location>
        <position position="27"/>
    </location>
    <ligand>
        <name>a divalent metal cation</name>
        <dbReference type="ChEBI" id="CHEBI:60240"/>
        <label>1</label>
    </ligand>
</feature>
<dbReference type="AlphaFoldDB" id="W6TMI8"/>
<feature type="binding site" evidence="2">
    <location>
        <position position="31"/>
    </location>
    <ligand>
        <name>a divalent metal cation</name>
        <dbReference type="ChEBI" id="CHEBI:60240"/>
        <label>1</label>
    </ligand>
</feature>
<dbReference type="SUPFAM" id="SSF102705">
    <property type="entry name" value="NIF3 (NGG1p interacting factor 3)-like"/>
    <property type="match status" value="1"/>
</dbReference>
<evidence type="ECO:0000256" key="2">
    <source>
        <dbReference type="PIRSR" id="PIRSR602678-1"/>
    </source>
</evidence>
<protein>
    <submittedName>
        <fullName evidence="3">NIF3-related protein</fullName>
    </submittedName>
</protein>
<dbReference type="GO" id="GO:0046872">
    <property type="term" value="F:metal ion binding"/>
    <property type="evidence" value="ECO:0007669"/>
    <property type="project" value="UniProtKB-KW"/>
</dbReference>
<organism evidence="3 4">
    <name type="scientific">Borrelia duttonii CR2A</name>
    <dbReference type="NCBI Taxonomy" id="1432657"/>
    <lineage>
        <taxon>Bacteria</taxon>
        <taxon>Pseudomonadati</taxon>
        <taxon>Spirochaetota</taxon>
        <taxon>Spirochaetia</taxon>
        <taxon>Spirochaetales</taxon>
        <taxon>Borreliaceae</taxon>
        <taxon>Borrelia</taxon>
    </lineage>
</organism>
<evidence type="ECO:0000313" key="3">
    <source>
        <dbReference type="EMBL" id="ETZ18594.1"/>
    </source>
</evidence>
<dbReference type="Proteomes" id="UP000019148">
    <property type="component" value="Unassembled WGS sequence"/>
</dbReference>
<comment type="caution">
    <text evidence="3">The sequence shown here is derived from an EMBL/GenBank/DDBJ whole genome shotgun (WGS) entry which is preliminary data.</text>
</comment>
<evidence type="ECO:0000313" key="4">
    <source>
        <dbReference type="Proteomes" id="UP000019148"/>
    </source>
</evidence>
<evidence type="ECO:0000256" key="1">
    <source>
        <dbReference type="ARBA" id="ARBA00006964"/>
    </source>
</evidence>
<dbReference type="PATRIC" id="fig|1432657.3.peg.560"/>
<dbReference type="Gene3D" id="3.40.1390.30">
    <property type="entry name" value="NIF3 (NGG1p interacting factor 3)-like"/>
    <property type="match status" value="1"/>
</dbReference>